<dbReference type="KEGG" id="pmad:BAY61_32020"/>
<dbReference type="Proteomes" id="UP000199494">
    <property type="component" value="Unassembled WGS sequence"/>
</dbReference>
<keyword evidence="2" id="KW-1185">Reference proteome</keyword>
<name>A0A222W1I0_9PSEU</name>
<dbReference type="STRING" id="530584.SAMN05421630_115152"/>
<dbReference type="RefSeq" id="WP_091810716.1">
    <property type="nucleotide sequence ID" value="NZ_CP016354.1"/>
</dbReference>
<dbReference type="AlphaFoldDB" id="A0A222W1I0"/>
<proteinExistence type="predicted"/>
<sequence length="59" mass="6508">MSDSMAPLGEALRKLERTTVSVSANMDRLLGHFDIPGVTEEEIDRVLAAEAGRAPRRDR</sequence>
<evidence type="ECO:0000313" key="1">
    <source>
        <dbReference type="EMBL" id="SDD98262.1"/>
    </source>
</evidence>
<dbReference type="EMBL" id="FMZE01000015">
    <property type="protein sequence ID" value="SDD98262.1"/>
    <property type="molecule type" value="Genomic_DNA"/>
</dbReference>
<gene>
    <name evidence="1" type="ORF">SAMN05421630_115152</name>
</gene>
<reference evidence="1 2" key="1">
    <citation type="submission" date="2016-10" db="EMBL/GenBank/DDBJ databases">
        <authorList>
            <person name="de Groot N.N."/>
        </authorList>
    </citation>
    <scope>NUCLEOTIDE SEQUENCE [LARGE SCALE GENOMIC DNA]</scope>
    <source>
        <strain evidence="1 2">CGMCC 4.5506</strain>
    </source>
</reference>
<evidence type="ECO:0000313" key="2">
    <source>
        <dbReference type="Proteomes" id="UP000199494"/>
    </source>
</evidence>
<protein>
    <submittedName>
        <fullName evidence="1">Uncharacterized protein</fullName>
    </submittedName>
</protein>
<accession>A0A222W1I0</accession>
<organism evidence="1 2">
    <name type="scientific">Prauserella marina</name>
    <dbReference type="NCBI Taxonomy" id="530584"/>
    <lineage>
        <taxon>Bacteria</taxon>
        <taxon>Bacillati</taxon>
        <taxon>Actinomycetota</taxon>
        <taxon>Actinomycetes</taxon>
        <taxon>Pseudonocardiales</taxon>
        <taxon>Pseudonocardiaceae</taxon>
        <taxon>Prauserella</taxon>
    </lineage>
</organism>